<dbReference type="InterPro" id="IPR018540">
    <property type="entry name" value="Spo0E-like"/>
</dbReference>
<comment type="caution">
    <text evidence="2">The sequence shown here is derived from an EMBL/GenBank/DDBJ whole genome shotgun (WGS) entry which is preliminary data.</text>
</comment>
<name>A0A4R1R8M3_HYDET</name>
<proteinExistence type="predicted"/>
<dbReference type="EMBL" id="SLUN01000029">
    <property type="protein sequence ID" value="TCL62011.1"/>
    <property type="molecule type" value="Genomic_DNA"/>
</dbReference>
<dbReference type="RefSeq" id="WP_132016003.1">
    <property type="nucleotide sequence ID" value="NZ_SLUN01000029.1"/>
</dbReference>
<evidence type="ECO:0000313" key="2">
    <source>
        <dbReference type="EMBL" id="TCL62011.1"/>
    </source>
</evidence>
<dbReference type="Proteomes" id="UP000295008">
    <property type="component" value="Unassembled WGS sequence"/>
</dbReference>
<organism evidence="2 3">
    <name type="scientific">Hydrogenispora ethanolica</name>
    <dbReference type="NCBI Taxonomy" id="1082276"/>
    <lineage>
        <taxon>Bacteria</taxon>
        <taxon>Bacillati</taxon>
        <taxon>Bacillota</taxon>
        <taxon>Hydrogenispora</taxon>
    </lineage>
</organism>
<dbReference type="GO" id="GO:0043937">
    <property type="term" value="P:regulation of sporulation"/>
    <property type="evidence" value="ECO:0007669"/>
    <property type="project" value="InterPro"/>
</dbReference>
<keyword evidence="3" id="KW-1185">Reference proteome</keyword>
<dbReference type="OrthoDB" id="2973153at2"/>
<reference evidence="2 3" key="1">
    <citation type="submission" date="2019-03" db="EMBL/GenBank/DDBJ databases">
        <title>Genomic Encyclopedia of Type Strains, Phase IV (KMG-IV): sequencing the most valuable type-strain genomes for metagenomic binning, comparative biology and taxonomic classification.</title>
        <authorList>
            <person name="Goeker M."/>
        </authorList>
    </citation>
    <scope>NUCLEOTIDE SEQUENCE [LARGE SCALE GENOMIC DNA]</scope>
    <source>
        <strain evidence="2 3">LX-B</strain>
    </source>
</reference>
<sequence length="64" mass="7335">MVYVAQILETAGGYEVSILEQRIAFLRDKLQRLYTERGGTDEDVLAVSVELDEALNEYEKLKNK</sequence>
<dbReference type="AlphaFoldDB" id="A0A4R1R8M3"/>
<dbReference type="GO" id="GO:0046983">
    <property type="term" value="F:protein dimerization activity"/>
    <property type="evidence" value="ECO:0007669"/>
    <property type="project" value="InterPro"/>
</dbReference>
<dbReference type="InterPro" id="IPR036638">
    <property type="entry name" value="HLH_DNA-bd_sf"/>
</dbReference>
<accession>A0A4R1R8M3</accession>
<dbReference type="InterPro" id="IPR037208">
    <property type="entry name" value="Spo0E-like_sf"/>
</dbReference>
<protein>
    <submittedName>
        <fullName evidence="2">Spo0E like sporulation regulatory protein</fullName>
    </submittedName>
</protein>
<dbReference type="Pfam" id="PF09388">
    <property type="entry name" value="SpoOE-like"/>
    <property type="match status" value="1"/>
</dbReference>
<dbReference type="Gene3D" id="4.10.280.10">
    <property type="entry name" value="Helix-loop-helix DNA-binding domain"/>
    <property type="match status" value="1"/>
</dbReference>
<gene>
    <name evidence="2" type="ORF">EDC14_102940</name>
</gene>
<dbReference type="SUPFAM" id="SSF140500">
    <property type="entry name" value="BAS1536-like"/>
    <property type="match status" value="1"/>
</dbReference>
<evidence type="ECO:0000256" key="1">
    <source>
        <dbReference type="SAM" id="Coils"/>
    </source>
</evidence>
<feature type="coiled-coil region" evidence="1">
    <location>
        <begin position="16"/>
        <end position="64"/>
    </location>
</feature>
<keyword evidence="1" id="KW-0175">Coiled coil</keyword>
<evidence type="ECO:0000313" key="3">
    <source>
        <dbReference type="Proteomes" id="UP000295008"/>
    </source>
</evidence>